<sequence length="352" mass="37548">MAEKLVAPAPPPPAFADIGKAANDLINRDFYHATSALLEVKLKAANGVAFTTKGTSPHSGPVSASIEGKKALSNGNDSHLSSTLHVPVVRQNSFTFDFVWSSVPDRRQKTGRAYIRSTTYRMRHKLMQSKNAGITITESFNTASLLSTKVELDNTITKGLKAEALTLLNPSKGGNAGQKVNLFFKQPNFHFRSFFDYTAAGNLSAIVDGVAGYEGFLVGGEVGYDVQKAAVSRYSAALGYNQGNFSAAVQATQNLSVFAATYYQKVNPSVEAGVKAVYDTKAASTVGIELASKYKLDPLSFAKAKINDRGIAALSYNTKVNPGFTFGVGASVDTQKLNESTHKVGASFTFEG</sequence>
<dbReference type="GeneID" id="54489915"/>
<keyword evidence="3" id="KW-0406">Ion transport</keyword>
<evidence type="ECO:0000313" key="4">
    <source>
        <dbReference type="EMBL" id="KAF2759590.1"/>
    </source>
</evidence>
<accession>A0A6A6WCA1</accession>
<dbReference type="RefSeq" id="XP_033602041.1">
    <property type="nucleotide sequence ID" value="XM_033748861.1"/>
</dbReference>
<dbReference type="PROSITE" id="PS00558">
    <property type="entry name" value="EUKARYOTIC_PORIN"/>
    <property type="match status" value="1"/>
</dbReference>
<organism evidence="4 5">
    <name type="scientific">Pseudovirgaria hyperparasitica</name>
    <dbReference type="NCBI Taxonomy" id="470096"/>
    <lineage>
        <taxon>Eukaryota</taxon>
        <taxon>Fungi</taxon>
        <taxon>Dikarya</taxon>
        <taxon>Ascomycota</taxon>
        <taxon>Pezizomycotina</taxon>
        <taxon>Dothideomycetes</taxon>
        <taxon>Dothideomycetes incertae sedis</taxon>
        <taxon>Acrospermales</taxon>
        <taxon>Acrospermaceae</taxon>
        <taxon>Pseudovirgaria</taxon>
    </lineage>
</organism>
<dbReference type="InterPro" id="IPR023614">
    <property type="entry name" value="Porin_dom_sf"/>
</dbReference>
<dbReference type="PANTHER" id="PTHR11743:SF70">
    <property type="entry name" value="GH26960P-RELATED"/>
    <property type="match status" value="1"/>
</dbReference>
<keyword evidence="3" id="KW-0626">Porin</keyword>
<dbReference type="GO" id="GO:0008308">
    <property type="term" value="F:voltage-gated monoatomic anion channel activity"/>
    <property type="evidence" value="ECO:0007669"/>
    <property type="project" value="InterPro"/>
</dbReference>
<dbReference type="AlphaFoldDB" id="A0A6A6WCA1"/>
<evidence type="ECO:0000256" key="3">
    <source>
        <dbReference type="ARBA" id="ARBA00023114"/>
    </source>
</evidence>
<evidence type="ECO:0000313" key="5">
    <source>
        <dbReference type="Proteomes" id="UP000799437"/>
    </source>
</evidence>
<dbReference type="GO" id="GO:0005741">
    <property type="term" value="C:mitochondrial outer membrane"/>
    <property type="evidence" value="ECO:0007669"/>
    <property type="project" value="InterPro"/>
</dbReference>
<dbReference type="CDD" id="cd07306">
    <property type="entry name" value="Porin3_VDAC"/>
    <property type="match status" value="1"/>
</dbReference>
<gene>
    <name evidence="4" type="ORF">EJ05DRAFT_526267</name>
</gene>
<keyword evidence="2" id="KW-1134">Transmembrane beta strand</keyword>
<protein>
    <submittedName>
        <fullName evidence="4">Mitochondrial porin-like protein</fullName>
    </submittedName>
</protein>
<dbReference type="Pfam" id="PF01459">
    <property type="entry name" value="Porin_3"/>
    <property type="match status" value="2"/>
</dbReference>
<dbReference type="GO" id="GO:0046930">
    <property type="term" value="C:pore complex"/>
    <property type="evidence" value="ECO:0007669"/>
    <property type="project" value="UniProtKB-KW"/>
</dbReference>
<dbReference type="Gene3D" id="2.40.160.10">
    <property type="entry name" value="Porin"/>
    <property type="match status" value="1"/>
</dbReference>
<reference evidence="4" key="1">
    <citation type="journal article" date="2020" name="Stud. Mycol.">
        <title>101 Dothideomycetes genomes: a test case for predicting lifestyles and emergence of pathogens.</title>
        <authorList>
            <person name="Haridas S."/>
            <person name="Albert R."/>
            <person name="Binder M."/>
            <person name="Bloem J."/>
            <person name="Labutti K."/>
            <person name="Salamov A."/>
            <person name="Andreopoulos B."/>
            <person name="Baker S."/>
            <person name="Barry K."/>
            <person name="Bills G."/>
            <person name="Bluhm B."/>
            <person name="Cannon C."/>
            <person name="Castanera R."/>
            <person name="Culley D."/>
            <person name="Daum C."/>
            <person name="Ezra D."/>
            <person name="Gonzalez J."/>
            <person name="Henrissat B."/>
            <person name="Kuo A."/>
            <person name="Liang C."/>
            <person name="Lipzen A."/>
            <person name="Lutzoni F."/>
            <person name="Magnuson J."/>
            <person name="Mondo S."/>
            <person name="Nolan M."/>
            <person name="Ohm R."/>
            <person name="Pangilinan J."/>
            <person name="Park H.-J."/>
            <person name="Ramirez L."/>
            <person name="Alfaro M."/>
            <person name="Sun H."/>
            <person name="Tritt A."/>
            <person name="Yoshinaga Y."/>
            <person name="Zwiers L.-H."/>
            <person name="Turgeon B."/>
            <person name="Goodwin S."/>
            <person name="Spatafora J."/>
            <person name="Crous P."/>
            <person name="Grigoriev I."/>
        </authorList>
    </citation>
    <scope>NUCLEOTIDE SEQUENCE</scope>
    <source>
        <strain evidence="4">CBS 121739</strain>
    </source>
</reference>
<dbReference type="GO" id="GO:0015288">
    <property type="term" value="F:porin activity"/>
    <property type="evidence" value="ECO:0007669"/>
    <property type="project" value="UniProtKB-KW"/>
</dbReference>
<dbReference type="Proteomes" id="UP000799437">
    <property type="component" value="Unassembled WGS sequence"/>
</dbReference>
<proteinExistence type="inferred from homology"/>
<dbReference type="PRINTS" id="PR00185">
    <property type="entry name" value="EUKARYTPORIN"/>
</dbReference>
<dbReference type="EMBL" id="ML996569">
    <property type="protein sequence ID" value="KAF2759590.1"/>
    <property type="molecule type" value="Genomic_DNA"/>
</dbReference>
<evidence type="ECO:0000256" key="1">
    <source>
        <dbReference type="ARBA" id="ARBA00007780"/>
    </source>
</evidence>
<dbReference type="InterPro" id="IPR027246">
    <property type="entry name" value="Porin_Euk/Tom40"/>
</dbReference>
<keyword evidence="2" id="KW-0812">Transmembrane</keyword>
<dbReference type="PANTHER" id="PTHR11743">
    <property type="entry name" value="VOLTAGE-DEPENDENT ANION-SELECTIVE CHANNEL"/>
    <property type="match status" value="1"/>
</dbReference>
<keyword evidence="5" id="KW-1185">Reference proteome</keyword>
<evidence type="ECO:0000256" key="2">
    <source>
        <dbReference type="ARBA" id="ARBA00022452"/>
    </source>
</evidence>
<comment type="similarity">
    <text evidence="1">Belongs to the eukaryotic mitochondrial porin family.</text>
</comment>
<dbReference type="InterPro" id="IPR001925">
    <property type="entry name" value="Porin_Euk"/>
</dbReference>
<keyword evidence="3" id="KW-0813">Transport</keyword>
<dbReference type="OrthoDB" id="7827681at2759"/>
<name>A0A6A6WCA1_9PEZI</name>
<keyword evidence="2" id="KW-0472">Membrane</keyword>